<feature type="signal peptide" evidence="8">
    <location>
        <begin position="1"/>
        <end position="19"/>
    </location>
</feature>
<comment type="catalytic activity">
    <reaction evidence="1 6 7">
        <text>[protein]-peptidylproline (omega=180) = [protein]-peptidylproline (omega=0)</text>
        <dbReference type="Rhea" id="RHEA:16237"/>
        <dbReference type="Rhea" id="RHEA-COMP:10747"/>
        <dbReference type="Rhea" id="RHEA-COMP:10748"/>
        <dbReference type="ChEBI" id="CHEBI:83833"/>
        <dbReference type="ChEBI" id="CHEBI:83834"/>
        <dbReference type="EC" id="5.2.1.8"/>
    </reaction>
</comment>
<dbReference type="SUPFAM" id="SSF54534">
    <property type="entry name" value="FKBP-like"/>
    <property type="match status" value="1"/>
</dbReference>
<evidence type="ECO:0000259" key="9">
    <source>
        <dbReference type="PROSITE" id="PS50059"/>
    </source>
</evidence>
<dbReference type="AlphaFoldDB" id="A0A9X1WXG0"/>
<evidence type="ECO:0000256" key="8">
    <source>
        <dbReference type="SAM" id="SignalP"/>
    </source>
</evidence>
<evidence type="ECO:0000256" key="7">
    <source>
        <dbReference type="RuleBase" id="RU003915"/>
    </source>
</evidence>
<protein>
    <recommendedName>
        <fullName evidence="7">Peptidyl-prolyl cis-trans isomerase</fullName>
        <ecNumber evidence="7">5.2.1.8</ecNumber>
    </recommendedName>
</protein>
<keyword evidence="4 6" id="KW-0697">Rotamase</keyword>
<dbReference type="Pfam" id="PF00254">
    <property type="entry name" value="FKBP_C"/>
    <property type="match status" value="1"/>
</dbReference>
<evidence type="ECO:0000256" key="5">
    <source>
        <dbReference type="ARBA" id="ARBA00023235"/>
    </source>
</evidence>
<accession>A0A9X1WXG0</accession>
<evidence type="ECO:0000256" key="4">
    <source>
        <dbReference type="ARBA" id="ARBA00023110"/>
    </source>
</evidence>
<dbReference type="PANTHER" id="PTHR43811">
    <property type="entry name" value="FKBP-TYPE PEPTIDYL-PROLYL CIS-TRANS ISOMERASE FKPA"/>
    <property type="match status" value="1"/>
</dbReference>
<sequence length="230" mass="25161">MMKKIALVSLMLIAGQSFAAEKVTEKSSERVQAGYSFGYLVGRSNSNALDDLDLDSFFEGFKQGFEGKESSLSNEQMISILNQYKKKSEAAELVEFKKLADKNLTQGQSFLADNAKKSGIKVTQSGLQYQVIKQGSGKKPSATSKVLVHYEGRLIDGTVFDSSIARDQPISFPLNKVIAGWQEGLQLMQEGDQYRLFIPAKLAYGETGAGANIPPNSALIFDVQLLKVES</sequence>
<proteinExistence type="inferred from homology"/>
<dbReference type="Pfam" id="PF01346">
    <property type="entry name" value="FKBP_N"/>
    <property type="match status" value="1"/>
</dbReference>
<organism evidence="10 11">
    <name type="scientific">Acinetobacter sedimenti</name>
    <dbReference type="NCBI Taxonomy" id="2919922"/>
    <lineage>
        <taxon>Bacteria</taxon>
        <taxon>Pseudomonadati</taxon>
        <taxon>Pseudomonadota</taxon>
        <taxon>Gammaproteobacteria</taxon>
        <taxon>Moraxellales</taxon>
        <taxon>Moraxellaceae</taxon>
        <taxon>Acinetobacter</taxon>
    </lineage>
</organism>
<evidence type="ECO:0000313" key="11">
    <source>
        <dbReference type="Proteomes" id="UP001139701"/>
    </source>
</evidence>
<reference evidence="10" key="1">
    <citation type="submission" date="2022-02" db="EMBL/GenBank/DDBJ databases">
        <title>Acinetobacter A3.8 sp. nov., isolated from Sediment (Zhairuo Island).</title>
        <authorList>
            <person name="Zheng K."/>
        </authorList>
    </citation>
    <scope>NUCLEOTIDE SEQUENCE</scope>
    <source>
        <strain evidence="10">A3.8</strain>
    </source>
</reference>
<feature type="chain" id="PRO_5040761981" description="Peptidyl-prolyl cis-trans isomerase" evidence="8">
    <location>
        <begin position="20"/>
        <end position="230"/>
    </location>
</feature>
<evidence type="ECO:0000256" key="1">
    <source>
        <dbReference type="ARBA" id="ARBA00000971"/>
    </source>
</evidence>
<dbReference type="EC" id="5.2.1.8" evidence="7"/>
<dbReference type="GO" id="GO:0006457">
    <property type="term" value="P:protein folding"/>
    <property type="evidence" value="ECO:0007669"/>
    <property type="project" value="InterPro"/>
</dbReference>
<dbReference type="PANTHER" id="PTHR43811:SF57">
    <property type="entry name" value="FKBP-TYPE PEPTIDYL-PROLYL CIS-TRANS ISOMERASE FKPA-RELATED"/>
    <property type="match status" value="1"/>
</dbReference>
<dbReference type="InterPro" id="IPR046357">
    <property type="entry name" value="PPIase_dom_sf"/>
</dbReference>
<dbReference type="PROSITE" id="PS50059">
    <property type="entry name" value="FKBP_PPIASE"/>
    <property type="match status" value="1"/>
</dbReference>
<dbReference type="FunFam" id="3.10.50.40:FF:000045">
    <property type="entry name" value="Peptidyl-prolyl cis-trans isomerase"/>
    <property type="match status" value="1"/>
</dbReference>
<dbReference type="Gene3D" id="3.10.50.40">
    <property type="match status" value="1"/>
</dbReference>
<dbReference type="Proteomes" id="UP001139701">
    <property type="component" value="Unassembled WGS sequence"/>
</dbReference>
<evidence type="ECO:0000313" key="10">
    <source>
        <dbReference type="EMBL" id="MCJ8146909.1"/>
    </source>
</evidence>
<keyword evidence="11" id="KW-1185">Reference proteome</keyword>
<dbReference type="InterPro" id="IPR001179">
    <property type="entry name" value="PPIase_FKBP_dom"/>
</dbReference>
<dbReference type="Gene3D" id="1.10.287.460">
    <property type="entry name" value="Peptidyl-prolyl cis-trans isomerase, FKBP-type, N-terminal domain"/>
    <property type="match status" value="1"/>
</dbReference>
<keyword evidence="5 6" id="KW-0413">Isomerase</keyword>
<feature type="domain" description="PPIase FKBP-type" evidence="9">
    <location>
        <begin position="143"/>
        <end position="229"/>
    </location>
</feature>
<dbReference type="EMBL" id="JAKUML010000011">
    <property type="protein sequence ID" value="MCJ8146909.1"/>
    <property type="molecule type" value="Genomic_DNA"/>
</dbReference>
<dbReference type="InterPro" id="IPR000774">
    <property type="entry name" value="PPIase_FKBP_N"/>
</dbReference>
<evidence type="ECO:0000256" key="6">
    <source>
        <dbReference type="PROSITE-ProRule" id="PRU00277"/>
    </source>
</evidence>
<comment type="caution">
    <text evidence="10">The sequence shown here is derived from an EMBL/GenBank/DDBJ whole genome shotgun (WGS) entry which is preliminary data.</text>
</comment>
<evidence type="ECO:0000256" key="3">
    <source>
        <dbReference type="ARBA" id="ARBA00022729"/>
    </source>
</evidence>
<keyword evidence="3 8" id="KW-0732">Signal</keyword>
<dbReference type="GO" id="GO:0003755">
    <property type="term" value="F:peptidyl-prolyl cis-trans isomerase activity"/>
    <property type="evidence" value="ECO:0007669"/>
    <property type="project" value="UniProtKB-UniRule"/>
</dbReference>
<name>A0A9X1WXG0_9GAMM</name>
<evidence type="ECO:0000256" key="2">
    <source>
        <dbReference type="ARBA" id="ARBA00006577"/>
    </source>
</evidence>
<comment type="similarity">
    <text evidence="2 7">Belongs to the FKBP-type PPIase family.</text>
</comment>
<dbReference type="InterPro" id="IPR036944">
    <property type="entry name" value="PPIase_FKBP_N_sf"/>
</dbReference>
<gene>
    <name evidence="10" type="ORF">MKI79_08340</name>
</gene>